<evidence type="ECO:0000256" key="1">
    <source>
        <dbReference type="SAM" id="MobiDB-lite"/>
    </source>
</evidence>
<organism evidence="2 3">
    <name type="scientific">Sistotremastrum suecicum HHB10207 ss-3</name>
    <dbReference type="NCBI Taxonomy" id="1314776"/>
    <lineage>
        <taxon>Eukaryota</taxon>
        <taxon>Fungi</taxon>
        <taxon>Dikarya</taxon>
        <taxon>Basidiomycota</taxon>
        <taxon>Agaricomycotina</taxon>
        <taxon>Agaricomycetes</taxon>
        <taxon>Sistotremastrales</taxon>
        <taxon>Sistotremastraceae</taxon>
        <taxon>Sistotremastrum</taxon>
    </lineage>
</organism>
<proteinExistence type="predicted"/>
<keyword evidence="3" id="KW-1185">Reference proteome</keyword>
<feature type="compositionally biased region" description="Acidic residues" evidence="1">
    <location>
        <begin position="53"/>
        <end position="66"/>
    </location>
</feature>
<dbReference type="Proteomes" id="UP000076798">
    <property type="component" value="Unassembled WGS sequence"/>
</dbReference>
<sequence>MAPGSKKAAPKSPASPRTRTKTKEKVADSSKKKSAAAKKKGGKGKSGRVIDVDASDSDDDGDDVEEDAGEILEMDALGEIPQSLTVKKESTKDLLTIFSCKVKVRFTLTNVEDDAVGFQHLVGRWCLLCR</sequence>
<dbReference type="OrthoDB" id="2692481at2759"/>
<dbReference type="EMBL" id="KV428059">
    <property type="protein sequence ID" value="KZT38683.1"/>
    <property type="molecule type" value="Genomic_DNA"/>
</dbReference>
<accession>A0A166DMB6</accession>
<reference evidence="2 3" key="1">
    <citation type="journal article" date="2016" name="Mol. Biol. Evol.">
        <title>Comparative Genomics of Early-Diverging Mushroom-Forming Fungi Provides Insights into the Origins of Lignocellulose Decay Capabilities.</title>
        <authorList>
            <person name="Nagy L.G."/>
            <person name="Riley R."/>
            <person name="Tritt A."/>
            <person name="Adam C."/>
            <person name="Daum C."/>
            <person name="Floudas D."/>
            <person name="Sun H."/>
            <person name="Yadav J.S."/>
            <person name="Pangilinan J."/>
            <person name="Larsson K.H."/>
            <person name="Matsuura K."/>
            <person name="Barry K."/>
            <person name="Labutti K."/>
            <person name="Kuo R."/>
            <person name="Ohm R.A."/>
            <person name="Bhattacharya S.S."/>
            <person name="Shirouzu T."/>
            <person name="Yoshinaga Y."/>
            <person name="Martin F.M."/>
            <person name="Grigoriev I.V."/>
            <person name="Hibbett D.S."/>
        </authorList>
    </citation>
    <scope>NUCLEOTIDE SEQUENCE [LARGE SCALE GENOMIC DNA]</scope>
    <source>
        <strain evidence="2 3">HHB10207 ss-3</strain>
    </source>
</reference>
<evidence type="ECO:0000313" key="3">
    <source>
        <dbReference type="Proteomes" id="UP000076798"/>
    </source>
</evidence>
<feature type="compositionally biased region" description="Low complexity" evidence="1">
    <location>
        <begin position="1"/>
        <end position="16"/>
    </location>
</feature>
<dbReference type="AlphaFoldDB" id="A0A166DMB6"/>
<feature type="compositionally biased region" description="Basic and acidic residues" evidence="1">
    <location>
        <begin position="21"/>
        <end position="31"/>
    </location>
</feature>
<name>A0A166DMB6_9AGAM</name>
<protein>
    <submittedName>
        <fullName evidence="2">Uncharacterized protein</fullName>
    </submittedName>
</protein>
<feature type="region of interest" description="Disordered" evidence="1">
    <location>
        <begin position="1"/>
        <end position="66"/>
    </location>
</feature>
<feature type="compositionally biased region" description="Basic residues" evidence="1">
    <location>
        <begin position="32"/>
        <end position="46"/>
    </location>
</feature>
<evidence type="ECO:0000313" key="2">
    <source>
        <dbReference type="EMBL" id="KZT38683.1"/>
    </source>
</evidence>
<gene>
    <name evidence="2" type="ORF">SISSUDRAFT_1033250</name>
</gene>